<evidence type="ECO:0000259" key="1">
    <source>
        <dbReference type="PROSITE" id="PS51855"/>
    </source>
</evidence>
<dbReference type="InterPro" id="IPR011607">
    <property type="entry name" value="MGS-like_dom"/>
</dbReference>
<proteinExistence type="predicted"/>
<dbReference type="Proteomes" id="UP001055286">
    <property type="component" value="Unassembled WGS sequence"/>
</dbReference>
<protein>
    <submittedName>
        <fullName evidence="2">Carbamoyl-phosphate synthase large chain</fullName>
    </submittedName>
</protein>
<evidence type="ECO:0000313" key="2">
    <source>
        <dbReference type="EMBL" id="GJD67074.1"/>
    </source>
</evidence>
<feature type="domain" description="MGS-like" evidence="1">
    <location>
        <begin position="1"/>
        <end position="73"/>
    </location>
</feature>
<keyword evidence="3" id="KW-1185">Reference proteome</keyword>
<dbReference type="Gene3D" id="3.40.50.1380">
    <property type="entry name" value="Methylglyoxal synthase-like domain"/>
    <property type="match status" value="1"/>
</dbReference>
<gene>
    <name evidence="2" type="primary">carB_2</name>
    <name evidence="2" type="ORF">MPEAHAMD_7281</name>
</gene>
<organism evidence="2 3">
    <name type="scientific">Methylobacterium frigidaeris</name>
    <dbReference type="NCBI Taxonomy" id="2038277"/>
    <lineage>
        <taxon>Bacteria</taxon>
        <taxon>Pseudomonadati</taxon>
        <taxon>Pseudomonadota</taxon>
        <taxon>Alphaproteobacteria</taxon>
        <taxon>Hyphomicrobiales</taxon>
        <taxon>Methylobacteriaceae</taxon>
        <taxon>Methylobacterium</taxon>
    </lineage>
</organism>
<name>A0AA37M917_9HYPH</name>
<dbReference type="SUPFAM" id="SSF52335">
    <property type="entry name" value="Methylglyoxal synthase-like"/>
    <property type="match status" value="1"/>
</dbReference>
<dbReference type="EMBL" id="BPQJ01000278">
    <property type="protein sequence ID" value="GJD67074.1"/>
    <property type="molecule type" value="Genomic_DNA"/>
</dbReference>
<dbReference type="PROSITE" id="PS51855">
    <property type="entry name" value="MGS"/>
    <property type="match status" value="1"/>
</dbReference>
<reference evidence="2" key="1">
    <citation type="journal article" date="2016" name="Front. Microbiol.">
        <title>Genome Sequence of the Piezophilic, Mesophilic Sulfate-Reducing Bacterium Desulfovibrio indicus J2T.</title>
        <authorList>
            <person name="Cao J."/>
            <person name="Maignien L."/>
            <person name="Shao Z."/>
            <person name="Alain K."/>
            <person name="Jebbar M."/>
        </authorList>
    </citation>
    <scope>NUCLEOTIDE SEQUENCE</scope>
    <source>
        <strain evidence="2">JCM 32048</strain>
    </source>
</reference>
<reference evidence="2" key="2">
    <citation type="submission" date="2021-08" db="EMBL/GenBank/DDBJ databases">
        <authorList>
            <person name="Tani A."/>
            <person name="Ola A."/>
            <person name="Ogura Y."/>
            <person name="Katsura K."/>
            <person name="Hayashi T."/>
        </authorList>
    </citation>
    <scope>NUCLEOTIDE SEQUENCE</scope>
    <source>
        <strain evidence="2">JCM 32048</strain>
    </source>
</reference>
<evidence type="ECO:0000313" key="3">
    <source>
        <dbReference type="Proteomes" id="UP001055286"/>
    </source>
</evidence>
<dbReference type="AlphaFoldDB" id="A0AA37M917"/>
<dbReference type="InterPro" id="IPR036914">
    <property type="entry name" value="MGS-like_dom_sf"/>
</dbReference>
<dbReference type="Pfam" id="PF02142">
    <property type="entry name" value="MGS"/>
    <property type="match status" value="1"/>
</dbReference>
<sequence length="73" mass="7772">MVDSIKNGDIQLVLNTTEGAGALSDSRSLRRAALLHKVPYYTTLAGAMAAAEGIKAYVEGDLQVRALQDYFAA</sequence>
<comment type="caution">
    <text evidence="2">The sequence shown here is derived from an EMBL/GenBank/DDBJ whole genome shotgun (WGS) entry which is preliminary data.</text>
</comment>
<accession>A0AA37M917</accession>